<proteinExistence type="predicted"/>
<protein>
    <submittedName>
        <fullName evidence="2">Uncharacterized protein</fullName>
    </submittedName>
</protein>
<reference evidence="2 3" key="1">
    <citation type="submission" date="2020-11" db="EMBL/GenBank/DDBJ databases">
        <authorList>
            <person name="Wallbank WR R."/>
            <person name="Pardo Diaz C."/>
            <person name="Kozak K."/>
            <person name="Martin S."/>
            <person name="Jiggins C."/>
            <person name="Moest M."/>
            <person name="Warren A I."/>
            <person name="Generalovic N T."/>
            <person name="Byers J.R.P. K."/>
            <person name="Montejo-Kovacevich G."/>
            <person name="Yen C E."/>
        </authorList>
    </citation>
    <scope>NUCLEOTIDE SEQUENCE [LARGE SCALE GENOMIC DNA]</scope>
</reference>
<dbReference type="Proteomes" id="UP000594454">
    <property type="component" value="Chromosome 2"/>
</dbReference>
<dbReference type="EMBL" id="LR899010">
    <property type="protein sequence ID" value="CAD7080874.1"/>
    <property type="molecule type" value="Genomic_DNA"/>
</dbReference>
<evidence type="ECO:0000313" key="2">
    <source>
        <dbReference type="EMBL" id="CAD7080874.1"/>
    </source>
</evidence>
<dbReference type="AlphaFoldDB" id="A0A7R8UHX2"/>
<sequence>MKFFVVLFAFIAAASAGLLAPYPDAAVLSVHESASPLITTLHHTGAVVAPAAAITYAAPAVYAAPSYGYAHGYGIPIWRKKRAEQ</sequence>
<dbReference type="InParanoid" id="A0A7R8UHX2"/>
<evidence type="ECO:0000256" key="1">
    <source>
        <dbReference type="SAM" id="SignalP"/>
    </source>
</evidence>
<name>A0A7R8UHX2_HERIL</name>
<accession>A0A7R8UHX2</accession>
<feature type="signal peptide" evidence="1">
    <location>
        <begin position="1"/>
        <end position="16"/>
    </location>
</feature>
<keyword evidence="3" id="KW-1185">Reference proteome</keyword>
<gene>
    <name evidence="2" type="ORF">HERILL_LOCUS4010</name>
</gene>
<organism evidence="2 3">
    <name type="scientific">Hermetia illucens</name>
    <name type="common">Black soldier fly</name>
    <dbReference type="NCBI Taxonomy" id="343691"/>
    <lineage>
        <taxon>Eukaryota</taxon>
        <taxon>Metazoa</taxon>
        <taxon>Ecdysozoa</taxon>
        <taxon>Arthropoda</taxon>
        <taxon>Hexapoda</taxon>
        <taxon>Insecta</taxon>
        <taxon>Pterygota</taxon>
        <taxon>Neoptera</taxon>
        <taxon>Endopterygota</taxon>
        <taxon>Diptera</taxon>
        <taxon>Brachycera</taxon>
        <taxon>Stratiomyomorpha</taxon>
        <taxon>Stratiomyidae</taxon>
        <taxon>Hermetiinae</taxon>
        <taxon>Hermetia</taxon>
    </lineage>
</organism>
<evidence type="ECO:0000313" key="3">
    <source>
        <dbReference type="Proteomes" id="UP000594454"/>
    </source>
</evidence>
<keyword evidence="1" id="KW-0732">Signal</keyword>
<feature type="chain" id="PRO_5031477310" evidence="1">
    <location>
        <begin position="17"/>
        <end position="85"/>
    </location>
</feature>